<dbReference type="InterPro" id="IPR032809">
    <property type="entry name" value="Put_HupE_UreJ"/>
</dbReference>
<feature type="transmembrane region" description="Helical" evidence="1">
    <location>
        <begin position="36"/>
        <end position="59"/>
    </location>
</feature>
<keyword evidence="1" id="KW-0472">Membrane</keyword>
<keyword evidence="1" id="KW-0812">Transmembrane</keyword>
<organism evidence="2 3">
    <name type="scientific">Endobacterium cereale</name>
    <dbReference type="NCBI Taxonomy" id="2663029"/>
    <lineage>
        <taxon>Bacteria</taxon>
        <taxon>Pseudomonadati</taxon>
        <taxon>Pseudomonadota</taxon>
        <taxon>Alphaproteobacteria</taxon>
        <taxon>Hyphomicrobiales</taxon>
        <taxon>Rhizobiaceae</taxon>
        <taxon>Endobacterium</taxon>
    </lineage>
</organism>
<feature type="transmembrane region" description="Helical" evidence="1">
    <location>
        <begin position="120"/>
        <end position="146"/>
    </location>
</feature>
<keyword evidence="1" id="KW-1133">Transmembrane helix</keyword>
<evidence type="ECO:0000313" key="2">
    <source>
        <dbReference type="EMBL" id="MQY45123.1"/>
    </source>
</evidence>
<gene>
    <name evidence="2" type="ORF">GAO09_03440</name>
</gene>
<evidence type="ECO:0000256" key="1">
    <source>
        <dbReference type="SAM" id="Phobius"/>
    </source>
</evidence>
<dbReference type="Proteomes" id="UP000435138">
    <property type="component" value="Unassembled WGS sequence"/>
</dbReference>
<dbReference type="EMBL" id="WIXI01000022">
    <property type="protein sequence ID" value="MQY45123.1"/>
    <property type="molecule type" value="Genomic_DNA"/>
</dbReference>
<comment type="caution">
    <text evidence="2">The sequence shown here is derived from an EMBL/GenBank/DDBJ whole genome shotgun (WGS) entry which is preliminary data.</text>
</comment>
<evidence type="ECO:0000313" key="3">
    <source>
        <dbReference type="Proteomes" id="UP000435138"/>
    </source>
</evidence>
<dbReference type="AlphaFoldDB" id="A0A6A8A2R5"/>
<feature type="transmembrane region" description="Helical" evidence="1">
    <location>
        <begin position="12"/>
        <end position="29"/>
    </location>
</feature>
<proteinExistence type="predicted"/>
<sequence length="183" mass="20379">MLQYLELGFLHILPEGLDHILFVLGIFLLSPHWRPILVQVTAFTLAHSVTLGLSMYGIVSLPSHFVEPLIALSVAYVAIENIVTRNLSPWRPVVVFCFGLLHGLGFAGALQELQLSRADIIPALISFNIGIELAQLVIIAIAYFGFAIWFQRWNIYRPYVAIPASVVIAAIGLFWTAERVLEL</sequence>
<keyword evidence="3" id="KW-1185">Reference proteome</keyword>
<reference evidence="2 3" key="1">
    <citation type="submission" date="2019-11" db="EMBL/GenBank/DDBJ databases">
        <title>Genome analysis of Rhizobacterium cereale a novel genus and species isolated from maize roots in North Spain.</title>
        <authorList>
            <person name="Menendez E."/>
            <person name="Flores-Felix J.D."/>
            <person name="Ramirez-Bahena M.-H."/>
            <person name="Igual J.M."/>
            <person name="Garcia-Fraile P."/>
            <person name="Peix A."/>
            <person name="Velazquez E."/>
        </authorList>
    </citation>
    <scope>NUCLEOTIDE SEQUENCE [LARGE SCALE GENOMIC DNA]</scope>
    <source>
        <strain evidence="2 3">RZME27</strain>
    </source>
</reference>
<dbReference type="Pfam" id="PF13795">
    <property type="entry name" value="HupE_UreJ_2"/>
    <property type="match status" value="1"/>
</dbReference>
<name>A0A6A8A2R5_9HYPH</name>
<accession>A0A6A8A2R5</accession>
<feature type="transmembrane region" description="Helical" evidence="1">
    <location>
        <begin position="90"/>
        <end position="108"/>
    </location>
</feature>
<protein>
    <submittedName>
        <fullName evidence="2">HupE/UreJ family protein</fullName>
    </submittedName>
</protein>
<feature type="transmembrane region" description="Helical" evidence="1">
    <location>
        <begin position="158"/>
        <end position="177"/>
    </location>
</feature>